<feature type="transmembrane region" description="Helical" evidence="7">
    <location>
        <begin position="463"/>
        <end position="487"/>
    </location>
</feature>
<dbReference type="GO" id="GO:0015798">
    <property type="term" value="P:myo-inositol transport"/>
    <property type="evidence" value="ECO:0007669"/>
    <property type="project" value="UniProtKB-ARBA"/>
</dbReference>
<dbReference type="STRING" id="1093900.A0A507B8A2"/>
<dbReference type="AlphaFoldDB" id="A0A507B8A2"/>
<dbReference type="PANTHER" id="PTHR48020:SF12">
    <property type="entry name" value="PROTON MYO-INOSITOL COTRANSPORTER"/>
    <property type="match status" value="1"/>
</dbReference>
<dbReference type="GO" id="GO:0015791">
    <property type="term" value="P:polyol transmembrane transport"/>
    <property type="evidence" value="ECO:0007669"/>
    <property type="project" value="UniProtKB-ARBA"/>
</dbReference>
<sequence>MAKSEGKTASRSCLPGWWEAWKQRQIYNRDTVTSSIADATWDKLDREIEALVARLSSSGVTTEELRRAVVVARDGEIYYTLARGQFNPPDNFPYTLDDEEKESLVAERERLFSQGKMFRVILTVSLCSFLQGFVQSSINSATLYASHLKVRYITEKELRADIDAHDWALGAMNCSPYLAAAFIGAPLSLAMNQWVGRRGAITISALLIIASSVGSAFAPDWRSLLGVRIIGGIGMGIKAVSAPILASETAVGYWRGSTILQWQLWVAFGIMMGLVVNLIIAGAVHGYDFAQNIPGKPEPASWMSQYKALQGILAAPAVPAFLLLIAVCFCYESPRFYMRRRTPNYHPARAYEILLNVRNTKLQALRDIFLIHWSNPVDDDVEATEKAEKQRLTYASRLGMGIRISITQYKTLFSTTRLRNAVYSSCTVNLAQQMCGINILAFYSNELFSKTSGARDQTNEKAAMLYSMGFVFAAAYSPGLGPIPFTLASESFPMSHREAGASVAVAINLLFAGLPTIFYPKINTKFTTSGATGFFSGLNVIAFVLVYLLVEETQRLSLEDLDTIFDRSKLHHMAYQIRTYLPYFIQRYVFLRKVERPPTYYQTIMELDQDREAE</sequence>
<keyword evidence="3" id="KW-0813">Transport</keyword>
<evidence type="ECO:0000256" key="6">
    <source>
        <dbReference type="ARBA" id="ARBA00023136"/>
    </source>
</evidence>
<dbReference type="GO" id="GO:0016020">
    <property type="term" value="C:membrane"/>
    <property type="evidence" value="ECO:0007669"/>
    <property type="project" value="UniProtKB-SubCell"/>
</dbReference>
<comment type="similarity">
    <text evidence="2">Belongs to the major facilitator superfamily. Sugar transporter (TC 2.A.1.1) family.</text>
</comment>
<dbReference type="InterPro" id="IPR005829">
    <property type="entry name" value="Sugar_transporter_CS"/>
</dbReference>
<dbReference type="InterPro" id="IPR003663">
    <property type="entry name" value="Sugar/inositol_transpt"/>
</dbReference>
<proteinExistence type="inferred from homology"/>
<evidence type="ECO:0000256" key="3">
    <source>
        <dbReference type="ARBA" id="ARBA00022448"/>
    </source>
</evidence>
<feature type="transmembrane region" description="Helical" evidence="7">
    <location>
        <begin position="499"/>
        <end position="519"/>
    </location>
</feature>
<keyword evidence="10" id="KW-1185">Reference proteome</keyword>
<dbReference type="Gene3D" id="1.20.1250.20">
    <property type="entry name" value="MFS general substrate transporter like domains"/>
    <property type="match status" value="2"/>
</dbReference>
<protein>
    <recommendedName>
        <fullName evidence="8">Major facilitator superfamily (MFS) profile domain-containing protein</fullName>
    </recommendedName>
</protein>
<evidence type="ECO:0000313" key="9">
    <source>
        <dbReference type="EMBL" id="TPX13301.1"/>
    </source>
</evidence>
<comment type="caution">
    <text evidence="9">The sequence shown here is derived from an EMBL/GenBank/DDBJ whole genome shotgun (WGS) entry which is preliminary data.</text>
</comment>
<dbReference type="GO" id="GO:0022857">
    <property type="term" value="F:transmembrane transporter activity"/>
    <property type="evidence" value="ECO:0007669"/>
    <property type="project" value="InterPro"/>
</dbReference>
<feature type="domain" description="Major facilitator superfamily (MFS) profile" evidence="8">
    <location>
        <begin position="120"/>
        <end position="554"/>
    </location>
</feature>
<dbReference type="RefSeq" id="XP_030995012.1">
    <property type="nucleotide sequence ID" value="XM_031140888.1"/>
</dbReference>
<dbReference type="PROSITE" id="PS50850">
    <property type="entry name" value="MFS"/>
    <property type="match status" value="1"/>
</dbReference>
<dbReference type="InterPro" id="IPR050814">
    <property type="entry name" value="Myo-inositol_Transporter"/>
</dbReference>
<reference evidence="9 10" key="1">
    <citation type="submission" date="2019-06" db="EMBL/GenBank/DDBJ databases">
        <title>Draft genome sequence of the filamentous fungus Phialemoniopsis curvata isolated from diesel fuel.</title>
        <authorList>
            <person name="Varaljay V.A."/>
            <person name="Lyon W.J."/>
            <person name="Crouch A.L."/>
            <person name="Drake C.E."/>
            <person name="Hollomon J.M."/>
            <person name="Nadeau L.J."/>
            <person name="Nunn H.S."/>
            <person name="Stevenson B.S."/>
            <person name="Bojanowski C.L."/>
            <person name="Crookes-Goodson W.J."/>
        </authorList>
    </citation>
    <scope>NUCLEOTIDE SEQUENCE [LARGE SCALE GENOMIC DNA]</scope>
    <source>
        <strain evidence="9 10">D216</strain>
    </source>
</reference>
<evidence type="ECO:0000256" key="5">
    <source>
        <dbReference type="ARBA" id="ARBA00022989"/>
    </source>
</evidence>
<evidence type="ECO:0000256" key="2">
    <source>
        <dbReference type="ARBA" id="ARBA00010992"/>
    </source>
</evidence>
<dbReference type="SUPFAM" id="SSF103473">
    <property type="entry name" value="MFS general substrate transporter"/>
    <property type="match status" value="1"/>
</dbReference>
<feature type="transmembrane region" description="Helical" evidence="7">
    <location>
        <begin position="265"/>
        <end position="287"/>
    </location>
</feature>
<dbReference type="EMBL" id="SKBQ01000035">
    <property type="protein sequence ID" value="TPX13301.1"/>
    <property type="molecule type" value="Genomic_DNA"/>
</dbReference>
<dbReference type="PROSITE" id="PS00217">
    <property type="entry name" value="SUGAR_TRANSPORT_2"/>
    <property type="match status" value="1"/>
</dbReference>
<dbReference type="InterPro" id="IPR020846">
    <property type="entry name" value="MFS_dom"/>
</dbReference>
<dbReference type="Pfam" id="PF00083">
    <property type="entry name" value="Sugar_tr"/>
    <property type="match status" value="2"/>
</dbReference>
<organism evidence="9 10">
    <name type="scientific">Thyridium curvatum</name>
    <dbReference type="NCBI Taxonomy" id="1093900"/>
    <lineage>
        <taxon>Eukaryota</taxon>
        <taxon>Fungi</taxon>
        <taxon>Dikarya</taxon>
        <taxon>Ascomycota</taxon>
        <taxon>Pezizomycotina</taxon>
        <taxon>Sordariomycetes</taxon>
        <taxon>Sordariomycetidae</taxon>
        <taxon>Thyridiales</taxon>
        <taxon>Thyridiaceae</taxon>
        <taxon>Thyridium</taxon>
    </lineage>
</organism>
<comment type="subcellular location">
    <subcellularLocation>
        <location evidence="1">Membrane</location>
        <topology evidence="1">Multi-pass membrane protein</topology>
    </subcellularLocation>
</comment>
<gene>
    <name evidence="9" type="ORF">E0L32_006274</name>
</gene>
<dbReference type="InterPro" id="IPR005828">
    <property type="entry name" value="MFS_sugar_transport-like"/>
</dbReference>
<dbReference type="InParanoid" id="A0A507B8A2"/>
<dbReference type="PRINTS" id="PR00171">
    <property type="entry name" value="SUGRTRNSPORT"/>
</dbReference>
<feature type="transmembrane region" description="Helical" evidence="7">
    <location>
        <begin position="307"/>
        <end position="331"/>
    </location>
</feature>
<name>A0A507B8A2_9PEZI</name>
<evidence type="ECO:0000256" key="7">
    <source>
        <dbReference type="SAM" id="Phobius"/>
    </source>
</evidence>
<keyword evidence="6 7" id="KW-0472">Membrane</keyword>
<evidence type="ECO:0000256" key="1">
    <source>
        <dbReference type="ARBA" id="ARBA00004141"/>
    </source>
</evidence>
<accession>A0A507B8A2</accession>
<dbReference type="PANTHER" id="PTHR48020">
    <property type="entry name" value="PROTON MYO-INOSITOL COTRANSPORTER"/>
    <property type="match status" value="1"/>
</dbReference>
<keyword evidence="5 7" id="KW-1133">Transmembrane helix</keyword>
<feature type="transmembrane region" description="Helical" evidence="7">
    <location>
        <begin position="224"/>
        <end position="245"/>
    </location>
</feature>
<evidence type="ECO:0000256" key="4">
    <source>
        <dbReference type="ARBA" id="ARBA00022692"/>
    </source>
</evidence>
<feature type="transmembrane region" description="Helical" evidence="7">
    <location>
        <begin position="531"/>
        <end position="550"/>
    </location>
</feature>
<dbReference type="GeneID" id="41973721"/>
<feature type="transmembrane region" description="Helical" evidence="7">
    <location>
        <begin position="199"/>
        <end position="218"/>
    </location>
</feature>
<evidence type="ECO:0000313" key="10">
    <source>
        <dbReference type="Proteomes" id="UP000319257"/>
    </source>
</evidence>
<dbReference type="InterPro" id="IPR036259">
    <property type="entry name" value="MFS_trans_sf"/>
</dbReference>
<keyword evidence="4 7" id="KW-0812">Transmembrane</keyword>
<dbReference type="Proteomes" id="UP000319257">
    <property type="component" value="Unassembled WGS sequence"/>
</dbReference>
<evidence type="ECO:0000259" key="8">
    <source>
        <dbReference type="PROSITE" id="PS50850"/>
    </source>
</evidence>
<dbReference type="OrthoDB" id="6339427at2759"/>